<reference evidence="12 13" key="1">
    <citation type="submission" date="2012-06" db="EMBL/GenBank/DDBJ databases">
        <title>Complete genome of Terriglobus roseus DSM 18391.</title>
        <authorList>
            <consortium name="US DOE Joint Genome Institute (JGI-PGF)"/>
            <person name="Lucas S."/>
            <person name="Copeland A."/>
            <person name="Lapidus A."/>
            <person name="Glavina del Rio T."/>
            <person name="Dalin E."/>
            <person name="Tice H."/>
            <person name="Bruce D."/>
            <person name="Goodwin L."/>
            <person name="Pitluck S."/>
            <person name="Peters L."/>
            <person name="Mikhailova N."/>
            <person name="Munk A.C.C."/>
            <person name="Kyrpides N."/>
            <person name="Mavromatis K."/>
            <person name="Ivanova N."/>
            <person name="Brettin T."/>
            <person name="Detter J.C."/>
            <person name="Han C."/>
            <person name="Larimer F."/>
            <person name="Land M."/>
            <person name="Hauser L."/>
            <person name="Markowitz V."/>
            <person name="Cheng J.-F."/>
            <person name="Hugenholtz P."/>
            <person name="Woyke T."/>
            <person name="Wu D."/>
            <person name="Brambilla E."/>
            <person name="Klenk H.-P."/>
            <person name="Eisen J.A."/>
        </authorList>
    </citation>
    <scope>NUCLEOTIDE SEQUENCE [LARGE SCALE GENOMIC DNA]</scope>
    <source>
        <strain evidence="13">DSM 18391 / NRRL B-41598 / KBS 63</strain>
    </source>
</reference>
<keyword evidence="7 9" id="KW-0472">Membrane</keyword>
<dbReference type="InterPro" id="IPR045335">
    <property type="entry name" value="FtsQ_C_sf"/>
</dbReference>
<evidence type="ECO:0000256" key="1">
    <source>
        <dbReference type="ARBA" id="ARBA00004370"/>
    </source>
</evidence>
<accession>I3ZK86</accession>
<comment type="subcellular location">
    <subcellularLocation>
        <location evidence="9">Cell membrane</location>
        <topology evidence="9">Single-pass type II membrane protein</topology>
    </subcellularLocation>
    <subcellularLocation>
        <location evidence="1">Membrane</location>
    </subcellularLocation>
    <text evidence="9">Localizes to the division septum.</text>
</comment>
<dbReference type="Gene3D" id="3.10.20.310">
    <property type="entry name" value="membrane protein fhac"/>
    <property type="match status" value="1"/>
</dbReference>
<gene>
    <name evidence="9" type="primary">ftsQ</name>
    <name evidence="12" type="ordered locus">Terro_3440</name>
</gene>
<comment type="function">
    <text evidence="9">Essential cell division protein.</text>
</comment>
<dbReference type="HOGENOM" id="CLU_045540_0_0_0"/>
<dbReference type="AlphaFoldDB" id="I3ZK86"/>
<feature type="region of interest" description="Disordered" evidence="10">
    <location>
        <begin position="336"/>
        <end position="358"/>
    </location>
</feature>
<protein>
    <recommendedName>
        <fullName evidence="9">Cell division protein FtsQ</fullName>
    </recommendedName>
</protein>
<sequence length="475" mass="50857">MAAGDSLRPGSGMRKLHQFGGTAAAMLDAEDDAVSRPEVPALRIVADAPRPRRELVDDYADDEDTEAYLRASGRARRIRRGLIPKTRNGWIAAGVATAVALGAIAAGGFATLRFMTTNEKFRMTSSQNIELDGNSHLSRAQMLSVFGEDVDGNIFRVPMEQRREQLEQMPWVEHATVMRLLPNRMRVHVIERVPVAFVRQGSNIGLVDKSGVLLDIPPDAPGNPSYSFPVLTGLKAEQEPEARAQRMRLYAAFLRDLDSDGKSTSAQLSEIDLSDPEDVKALIPDHNSEVLVHFGTEHFLTRYKQFEEHIAEWRSQYARLSSVDMRYERQVVLQMPPKDSTVGGSGGAGDSAAPKGDAATGAAASKLAASAPSKAIASAKPVAPAKAVAPARPVVSVKPAPMPVKTAGPTTTASVPPKAAPVAKPAVHAVAKPVHAARPATKSSAKDAATHKRVEAIKAWMAKRHAAQNHSSGGN</sequence>
<evidence type="ECO:0000256" key="9">
    <source>
        <dbReference type="HAMAP-Rule" id="MF_00911"/>
    </source>
</evidence>
<evidence type="ECO:0000256" key="4">
    <source>
        <dbReference type="ARBA" id="ARBA00022618"/>
    </source>
</evidence>
<keyword evidence="4 9" id="KW-0132">Cell division</keyword>
<keyword evidence="3" id="KW-0997">Cell inner membrane</keyword>
<evidence type="ECO:0000256" key="10">
    <source>
        <dbReference type="SAM" id="MobiDB-lite"/>
    </source>
</evidence>
<dbReference type="STRING" id="926566.Terro_3440"/>
<dbReference type="GO" id="GO:0090529">
    <property type="term" value="P:cell septum assembly"/>
    <property type="evidence" value="ECO:0007669"/>
    <property type="project" value="InterPro"/>
</dbReference>
<evidence type="ECO:0000256" key="3">
    <source>
        <dbReference type="ARBA" id="ARBA00022519"/>
    </source>
</evidence>
<evidence type="ECO:0000256" key="6">
    <source>
        <dbReference type="ARBA" id="ARBA00022989"/>
    </source>
</evidence>
<evidence type="ECO:0000313" key="13">
    <source>
        <dbReference type="Proteomes" id="UP000006056"/>
    </source>
</evidence>
<keyword evidence="13" id="KW-1185">Reference proteome</keyword>
<evidence type="ECO:0000256" key="2">
    <source>
        <dbReference type="ARBA" id="ARBA00022475"/>
    </source>
</evidence>
<dbReference type="PROSITE" id="PS51779">
    <property type="entry name" value="POTRA"/>
    <property type="match status" value="1"/>
</dbReference>
<dbReference type="Gene3D" id="3.40.50.11690">
    <property type="entry name" value="Cell division protein FtsQ/DivIB"/>
    <property type="match status" value="1"/>
</dbReference>
<name>I3ZK86_TERRK</name>
<proteinExistence type="inferred from homology"/>
<dbReference type="Proteomes" id="UP000006056">
    <property type="component" value="Chromosome"/>
</dbReference>
<dbReference type="InterPro" id="IPR026579">
    <property type="entry name" value="FtsQ"/>
</dbReference>
<dbReference type="GO" id="GO:0032153">
    <property type="term" value="C:cell division site"/>
    <property type="evidence" value="ECO:0007669"/>
    <property type="project" value="UniProtKB-UniRule"/>
</dbReference>
<evidence type="ECO:0000259" key="11">
    <source>
        <dbReference type="PROSITE" id="PS51779"/>
    </source>
</evidence>
<dbReference type="GO" id="GO:0043093">
    <property type="term" value="P:FtsZ-dependent cytokinesis"/>
    <property type="evidence" value="ECO:0007669"/>
    <property type="project" value="UniProtKB-UniRule"/>
</dbReference>
<keyword evidence="6 9" id="KW-1133">Transmembrane helix</keyword>
<keyword evidence="2 9" id="KW-1003">Cell membrane</keyword>
<dbReference type="KEGG" id="trs:Terro_3440"/>
<evidence type="ECO:0000256" key="7">
    <source>
        <dbReference type="ARBA" id="ARBA00023136"/>
    </source>
</evidence>
<dbReference type="PANTHER" id="PTHR35851">
    <property type="entry name" value="CELL DIVISION PROTEIN FTSQ"/>
    <property type="match status" value="1"/>
</dbReference>
<keyword evidence="8 9" id="KW-0131">Cell cycle</keyword>
<dbReference type="OrthoDB" id="9783091at2"/>
<dbReference type="eggNOG" id="COG1589">
    <property type="taxonomic scope" value="Bacteria"/>
</dbReference>
<evidence type="ECO:0000256" key="8">
    <source>
        <dbReference type="ARBA" id="ARBA00023306"/>
    </source>
</evidence>
<dbReference type="PANTHER" id="PTHR35851:SF1">
    <property type="entry name" value="CELL DIVISION PROTEIN FTSQ"/>
    <property type="match status" value="1"/>
</dbReference>
<feature type="domain" description="POTRA" evidence="11">
    <location>
        <begin position="124"/>
        <end position="192"/>
    </location>
</feature>
<dbReference type="InterPro" id="IPR005548">
    <property type="entry name" value="Cell_div_FtsQ/DivIB_C"/>
</dbReference>
<comment type="similarity">
    <text evidence="9">Belongs to the FtsQ/DivIB family. FtsQ subfamily.</text>
</comment>
<evidence type="ECO:0000256" key="5">
    <source>
        <dbReference type="ARBA" id="ARBA00022692"/>
    </source>
</evidence>
<dbReference type="InterPro" id="IPR013685">
    <property type="entry name" value="POTRA_FtsQ_type"/>
</dbReference>
<feature type="transmembrane region" description="Helical" evidence="9">
    <location>
        <begin position="89"/>
        <end position="115"/>
    </location>
</feature>
<evidence type="ECO:0000313" key="12">
    <source>
        <dbReference type="EMBL" id="AFL89654.1"/>
    </source>
</evidence>
<organism evidence="12 13">
    <name type="scientific">Terriglobus roseus (strain DSM 18391 / NRRL B-41598 / KBS 63)</name>
    <dbReference type="NCBI Taxonomy" id="926566"/>
    <lineage>
        <taxon>Bacteria</taxon>
        <taxon>Pseudomonadati</taxon>
        <taxon>Acidobacteriota</taxon>
        <taxon>Terriglobia</taxon>
        <taxon>Terriglobales</taxon>
        <taxon>Acidobacteriaceae</taxon>
        <taxon>Terriglobus</taxon>
    </lineage>
</organism>
<dbReference type="Pfam" id="PF03799">
    <property type="entry name" value="FtsQ_DivIB_C"/>
    <property type="match status" value="1"/>
</dbReference>
<dbReference type="Pfam" id="PF08478">
    <property type="entry name" value="POTRA_1"/>
    <property type="match status" value="1"/>
</dbReference>
<dbReference type="GO" id="GO:0005886">
    <property type="term" value="C:plasma membrane"/>
    <property type="evidence" value="ECO:0007669"/>
    <property type="project" value="UniProtKB-SubCell"/>
</dbReference>
<dbReference type="EMBL" id="CP003379">
    <property type="protein sequence ID" value="AFL89654.1"/>
    <property type="molecule type" value="Genomic_DNA"/>
</dbReference>
<dbReference type="InterPro" id="IPR034746">
    <property type="entry name" value="POTRA"/>
</dbReference>
<dbReference type="HAMAP" id="MF_00911">
    <property type="entry name" value="FtsQ_subfam"/>
    <property type="match status" value="1"/>
</dbReference>
<keyword evidence="5 9" id="KW-0812">Transmembrane</keyword>